<keyword evidence="5" id="KW-0325">Glycoprotein</keyword>
<dbReference type="GO" id="GO:0006508">
    <property type="term" value="P:proteolysis"/>
    <property type="evidence" value="ECO:0007669"/>
    <property type="project" value="UniProtKB-KW"/>
</dbReference>
<keyword evidence="3" id="KW-0064">Aspartyl protease</keyword>
<dbReference type="Gene3D" id="2.40.70.10">
    <property type="entry name" value="Acid Proteases"/>
    <property type="match status" value="2"/>
</dbReference>
<dbReference type="Pfam" id="PF14543">
    <property type="entry name" value="TAXi_N"/>
    <property type="match status" value="1"/>
</dbReference>
<dbReference type="InterPro" id="IPR032799">
    <property type="entry name" value="TAXi_C"/>
</dbReference>
<dbReference type="InterPro" id="IPR032861">
    <property type="entry name" value="TAXi_N"/>
</dbReference>
<dbReference type="Pfam" id="PF14541">
    <property type="entry name" value="TAXi_C"/>
    <property type="match status" value="1"/>
</dbReference>
<evidence type="ECO:0000259" key="7">
    <source>
        <dbReference type="PROSITE" id="PS51767"/>
    </source>
</evidence>
<dbReference type="Gramene" id="Kaladp0081s0210.1.v1.1">
    <property type="protein sequence ID" value="Kaladp0081s0210.1.v1.1.CDS.1"/>
    <property type="gene ID" value="Kaladp0081s0210.v1.1"/>
</dbReference>
<keyword evidence="9" id="KW-1185">Reference proteome</keyword>
<dbReference type="AlphaFoldDB" id="A0A7N0UQM3"/>
<dbReference type="CDD" id="cd05476">
    <property type="entry name" value="pepsin_A_like_plant"/>
    <property type="match status" value="1"/>
</dbReference>
<dbReference type="PROSITE" id="PS51767">
    <property type="entry name" value="PEPTIDASE_A1"/>
    <property type="match status" value="1"/>
</dbReference>
<comment type="similarity">
    <text evidence="1">Belongs to the peptidase A1 family.</text>
</comment>
<dbReference type="OMA" id="PFSHYTD"/>
<dbReference type="SUPFAM" id="SSF50630">
    <property type="entry name" value="Acid proteases"/>
    <property type="match status" value="1"/>
</dbReference>
<evidence type="ECO:0000256" key="4">
    <source>
        <dbReference type="ARBA" id="ARBA00022801"/>
    </source>
</evidence>
<sequence length="451" mass="48639">MASSLLLFITLLHTSLLIRSSTSTTVTLPLAHFLPNPVPPSQLKLLNSLVSTSLARAKFLKSPQQPAINANTPLSAHSYGAYSTPLSFGTPPQTIPFVIQTATDFTWLPCTHKYICKDCNSPPPPPSFIPKASSSARFLPCLNPKCGWFHNTEASSRCQDCQPESPNCTQVCPPYIISSGSGYTGGVLLSETLDLTPLKPIPDFIIGCSVFSSKQPAGVLGLGRGPASFPTQLNLTRFSYCLLSHRFDDTSKTSNLVLDLGGPTTSSQKTPNLSYVQFTRNPPAFPTYYYLPLRKMTVGGRRVKIPYKFLNPGTDGSGGTIIDSGSAFSSMAGDVFAAVSTELVTQATYVRDAEMESRTGLTPCFNVSGIQTVSFPEMSLYFKGGAKMALPLANYFSFMGESSEAVCLTVVKDESGASGGPAVILGNYQMQNFYTEFDLRNGRFGYKPQIC</sequence>
<dbReference type="GO" id="GO:0005576">
    <property type="term" value="C:extracellular region"/>
    <property type="evidence" value="ECO:0007669"/>
    <property type="project" value="TreeGrafter"/>
</dbReference>
<evidence type="ECO:0000256" key="3">
    <source>
        <dbReference type="ARBA" id="ARBA00022750"/>
    </source>
</evidence>
<evidence type="ECO:0000256" key="5">
    <source>
        <dbReference type="ARBA" id="ARBA00023180"/>
    </source>
</evidence>
<evidence type="ECO:0000313" key="9">
    <source>
        <dbReference type="Proteomes" id="UP000594263"/>
    </source>
</evidence>
<dbReference type="InterPro" id="IPR033121">
    <property type="entry name" value="PEPTIDASE_A1"/>
</dbReference>
<dbReference type="GO" id="GO:0004190">
    <property type="term" value="F:aspartic-type endopeptidase activity"/>
    <property type="evidence" value="ECO:0007669"/>
    <property type="project" value="UniProtKB-KW"/>
</dbReference>
<proteinExistence type="inferred from homology"/>
<dbReference type="Proteomes" id="UP000594263">
    <property type="component" value="Unplaced"/>
</dbReference>
<organism evidence="8 9">
    <name type="scientific">Kalanchoe fedtschenkoi</name>
    <name type="common">Lavender scallops</name>
    <name type="synonym">South American air plant</name>
    <dbReference type="NCBI Taxonomy" id="63787"/>
    <lineage>
        <taxon>Eukaryota</taxon>
        <taxon>Viridiplantae</taxon>
        <taxon>Streptophyta</taxon>
        <taxon>Embryophyta</taxon>
        <taxon>Tracheophyta</taxon>
        <taxon>Spermatophyta</taxon>
        <taxon>Magnoliopsida</taxon>
        <taxon>eudicotyledons</taxon>
        <taxon>Gunneridae</taxon>
        <taxon>Pentapetalae</taxon>
        <taxon>Saxifragales</taxon>
        <taxon>Crassulaceae</taxon>
        <taxon>Kalanchoe</taxon>
    </lineage>
</organism>
<keyword evidence="2" id="KW-0645">Protease</keyword>
<reference evidence="8" key="1">
    <citation type="submission" date="2021-01" db="UniProtKB">
        <authorList>
            <consortium name="EnsemblPlants"/>
        </authorList>
    </citation>
    <scope>IDENTIFICATION</scope>
</reference>
<protein>
    <recommendedName>
        <fullName evidence="7">Peptidase A1 domain-containing protein</fullName>
    </recommendedName>
</protein>
<dbReference type="FunFam" id="2.40.70.10:FF:000034">
    <property type="entry name" value="Aspartyl protease family protein"/>
    <property type="match status" value="1"/>
</dbReference>
<evidence type="ECO:0000313" key="8">
    <source>
        <dbReference type="EnsemblPlants" id="Kaladp0081s0210.1.v1.1.CDS.1"/>
    </source>
</evidence>
<dbReference type="InterPro" id="IPR021109">
    <property type="entry name" value="Peptidase_aspartic_dom_sf"/>
</dbReference>
<evidence type="ECO:0000256" key="2">
    <source>
        <dbReference type="ARBA" id="ARBA00022670"/>
    </source>
</evidence>
<feature type="signal peptide" evidence="6">
    <location>
        <begin position="1"/>
        <end position="23"/>
    </location>
</feature>
<dbReference type="EnsemblPlants" id="Kaladp0081s0210.1.v1.1">
    <property type="protein sequence ID" value="Kaladp0081s0210.1.v1.1.CDS.1"/>
    <property type="gene ID" value="Kaladp0081s0210.v1.1"/>
</dbReference>
<name>A0A7N0UQM3_KALFE</name>
<keyword evidence="4" id="KW-0378">Hydrolase</keyword>
<dbReference type="PANTHER" id="PTHR47967:SF36">
    <property type="entry name" value="PEPTIDASE A1 DOMAIN-CONTAINING PROTEIN"/>
    <property type="match status" value="1"/>
</dbReference>
<evidence type="ECO:0000256" key="6">
    <source>
        <dbReference type="SAM" id="SignalP"/>
    </source>
</evidence>
<accession>A0A7N0UQM3</accession>
<feature type="domain" description="Peptidase A1" evidence="7">
    <location>
        <begin position="82"/>
        <end position="447"/>
    </location>
</feature>
<dbReference type="PANTHER" id="PTHR47967">
    <property type="entry name" value="OS07G0603500 PROTEIN-RELATED"/>
    <property type="match status" value="1"/>
</dbReference>
<evidence type="ECO:0000256" key="1">
    <source>
        <dbReference type="ARBA" id="ARBA00007447"/>
    </source>
</evidence>
<dbReference type="InterPro" id="IPR051708">
    <property type="entry name" value="Plant_Aspart_Prot_A1"/>
</dbReference>
<dbReference type="InterPro" id="IPR034161">
    <property type="entry name" value="Pepsin-like_plant"/>
</dbReference>
<feature type="chain" id="PRO_5029753767" description="Peptidase A1 domain-containing protein" evidence="6">
    <location>
        <begin position="24"/>
        <end position="451"/>
    </location>
</feature>
<keyword evidence="6" id="KW-0732">Signal</keyword>